<gene>
    <name evidence="3" type="ORF">ACFYM3_41715</name>
</gene>
<evidence type="ECO:0000259" key="2">
    <source>
        <dbReference type="PROSITE" id="PS50837"/>
    </source>
</evidence>
<name>A0ABW6LS73_9ACTN</name>
<dbReference type="RefSeq" id="WP_358292686.1">
    <property type="nucleotide sequence ID" value="NZ_JBEYGJ010000068.1"/>
</dbReference>
<dbReference type="InterPro" id="IPR027417">
    <property type="entry name" value="P-loop_NTPase"/>
</dbReference>
<sequence>MARRSGAVVRSPGAVPTSLRVPPSGRVAPPIATKADYLPLDQLPWPDAERLFLRLAELDGQAEYAELYGTAGQGQEGIDLFVRNTRGPAASASTDPGRRYTTLQSKRVATLTPADIIKAVDKFLTGSWADRSEVFIYATTHALRPTTLAEELERQADRLEKAGIRLERWGRESVSERLRHLPELVDDFFGRSWVAEFCGPDAARALADRLPGQDVEALRAGLRSLYRASFALQDTGAVLLVPAVSAHPPKPIEYVLLDITDSGGEFLGSAPGTAGEQPPADERRDGHGLPSATGPGAAGTAEMEQVVGGYSPWSYRDAVPAVDRVLERGRVEDELGGLEVTRSACDEWLADGDLSVVAGGPGAGKSSLLRFVVSDLLDDRPRSAALAAKFGSHLPVWLPFSFLCEYLKGDAERSVESAVRAWLTRYSAQHLHDLVARALADDRLLLVVDGLDEWTDEDSARPALTLLENFVRSRNVAAIVSSRPYALRRLMPLAGWRVGNLAPLSAAQQQSMTRAAFARAVPAEPATPAGEQKADQSAQRLMGETADRFLDEVKAVADLKALAAVPLFLLMLAGMWSSGPLPTRRMEAYRRLVDVLLEQHPAIRRRDVRRPAGGLDARDIRQVLAAVAYELRQADTGPAASIRVWRAGVVQALCDDDLFGYDSTEARRLAPQIMEVAEGDLGILLTQGAGTLGFAHRAVAEQLTAEHLMTLPLADQQAVVRSRAGSRSWRDVLLALLAGQDRPSDAAELLQTALDAGPKNSAAELGGHELAAEALAAGVRMPHREVTRFSLLLCARVEHHPWMPHRARLLAALTGALAETTARRVLLPWFARKTIATTDEPNAYWALRRTDIAVPDAETILLQALRHPSDVVKHASAHALAQRMSGTDDVAQALAVLACEGSDTTIQAAALEALVTGWPGHTRTTELISWGMRQGAIGIRAVALRAHRALRRDTPQGTKTYDENDRQWLLSLLERDSVGDTLDRATAEMVSDAAQDDESVRDLCLVILSGTPGRPGTPGWRELAWWVVLTAFPHDSKVVQWAARTIASDDYLPYSLANAPAAWANEPAIRDAAQTRLLHESFHPADNTFHLARLARTGQVRDHLISALDASFGTAVAARALQEHFGDDPVAREALLHKINGPADEAVSFVEVVATVLGPADGIHHLLQLIQQRPREGVQHAISALASLWIDCKNAVRGEPSPVLSDQAEHALEHHDAQALARVCLDAVPRENFGTARGWIIGAWPEVPEVLTYARQCLTGAEPEVGPVLIGYGPLNSPQAAQIIAEATALLNPLPPALRVLIAQQLTRRGIDTETVTELLKEWRHDTSSSVRRAAATALARTLAVPPVTASGSDGATPVPTTTHPNWQQARERLRAECRQELVSYDLNTGDDRRRTAWLIMLLLGDVTLLEGVVERSNGRPASVEFDDPLSDPDPQLTELVATHWTALQQQCDNRLLERLAGRLSRTPPELTKVWATLATVATRHPEVDRALSDAVHAAPKLLRDKNVFAWYAETNPDDPGLLRQAAQAAQADNDPQPVLHVARNLHPLDAHQRELLELLIRPPGRKPAAQLISDDDIDMAVTGWCRIALARLLPDDPHAHSLYRALQQHLAGTYRIDWTWPEAIAVTINLAPAAHVPHLTLRIAERLQRRDADFAAPTLLEATAHRIRRDPQAEQAVIDAITSPDTMDTSATPWHLTGRTDTAAPSQPAHQQILLAGILATATGLPADVAAALAPLADSDSVLHDNPLMTPRPIRLAVLDLLDTVR</sequence>
<keyword evidence="4" id="KW-1185">Reference proteome</keyword>
<feature type="compositionally biased region" description="Polar residues" evidence="1">
    <location>
        <begin position="1350"/>
        <end position="1368"/>
    </location>
</feature>
<dbReference type="Proteomes" id="UP001601288">
    <property type="component" value="Unassembled WGS sequence"/>
</dbReference>
<feature type="region of interest" description="Disordered" evidence="1">
    <location>
        <begin position="266"/>
        <end position="301"/>
    </location>
</feature>
<dbReference type="InterPro" id="IPR007111">
    <property type="entry name" value="NACHT_NTPase"/>
</dbReference>
<dbReference type="Gene3D" id="3.40.50.300">
    <property type="entry name" value="P-loop containing nucleotide triphosphate hydrolases"/>
    <property type="match status" value="1"/>
</dbReference>
<comment type="caution">
    <text evidence="3">The sequence shown here is derived from an EMBL/GenBank/DDBJ whole genome shotgun (WGS) entry which is preliminary data.</text>
</comment>
<evidence type="ECO:0000313" key="4">
    <source>
        <dbReference type="Proteomes" id="UP001601288"/>
    </source>
</evidence>
<dbReference type="EMBL" id="JBIAFP010000044">
    <property type="protein sequence ID" value="MFE9230983.1"/>
    <property type="molecule type" value="Genomic_DNA"/>
</dbReference>
<dbReference type="SUPFAM" id="SSF48371">
    <property type="entry name" value="ARM repeat"/>
    <property type="match status" value="1"/>
</dbReference>
<organism evidence="3 4">
    <name type="scientific">Streptomyces massasporeus</name>
    <dbReference type="NCBI Taxonomy" id="67324"/>
    <lineage>
        <taxon>Bacteria</taxon>
        <taxon>Bacillati</taxon>
        <taxon>Actinomycetota</taxon>
        <taxon>Actinomycetes</taxon>
        <taxon>Kitasatosporales</taxon>
        <taxon>Streptomycetaceae</taxon>
        <taxon>Streptomyces</taxon>
    </lineage>
</organism>
<feature type="region of interest" description="Disordered" evidence="1">
    <location>
        <begin position="1347"/>
        <end position="1368"/>
    </location>
</feature>
<dbReference type="InterPro" id="IPR016024">
    <property type="entry name" value="ARM-type_fold"/>
</dbReference>
<proteinExistence type="predicted"/>
<dbReference type="PROSITE" id="PS50837">
    <property type="entry name" value="NACHT"/>
    <property type="match status" value="1"/>
</dbReference>
<dbReference type="Pfam" id="PF05729">
    <property type="entry name" value="NACHT"/>
    <property type="match status" value="1"/>
</dbReference>
<protein>
    <submittedName>
        <fullName evidence="3">NACHT domain-containing protein</fullName>
    </submittedName>
</protein>
<feature type="compositionally biased region" description="Low complexity" evidence="1">
    <location>
        <begin position="288"/>
        <end position="301"/>
    </location>
</feature>
<feature type="domain" description="NACHT" evidence="2">
    <location>
        <begin position="353"/>
        <end position="486"/>
    </location>
</feature>
<evidence type="ECO:0000313" key="3">
    <source>
        <dbReference type="EMBL" id="MFE9230983.1"/>
    </source>
</evidence>
<dbReference type="SUPFAM" id="SSF52540">
    <property type="entry name" value="P-loop containing nucleoside triphosphate hydrolases"/>
    <property type="match status" value="1"/>
</dbReference>
<evidence type="ECO:0000256" key="1">
    <source>
        <dbReference type="SAM" id="MobiDB-lite"/>
    </source>
</evidence>
<accession>A0ABW6LS73</accession>
<reference evidence="3 4" key="1">
    <citation type="submission" date="2024-10" db="EMBL/GenBank/DDBJ databases">
        <title>The Natural Products Discovery Center: Release of the First 8490 Sequenced Strains for Exploring Actinobacteria Biosynthetic Diversity.</title>
        <authorList>
            <person name="Kalkreuter E."/>
            <person name="Kautsar S.A."/>
            <person name="Yang D."/>
            <person name="Bader C.D."/>
            <person name="Teijaro C.N."/>
            <person name="Fluegel L."/>
            <person name="Davis C.M."/>
            <person name="Simpson J.R."/>
            <person name="Lauterbach L."/>
            <person name="Steele A.D."/>
            <person name="Gui C."/>
            <person name="Meng S."/>
            <person name="Li G."/>
            <person name="Viehrig K."/>
            <person name="Ye F."/>
            <person name="Su P."/>
            <person name="Kiefer A.F."/>
            <person name="Nichols A."/>
            <person name="Cepeda A.J."/>
            <person name="Yan W."/>
            <person name="Fan B."/>
            <person name="Jiang Y."/>
            <person name="Adhikari A."/>
            <person name="Zheng C.-J."/>
            <person name="Schuster L."/>
            <person name="Cowan T.M."/>
            <person name="Smanski M.J."/>
            <person name="Chevrette M.G."/>
            <person name="De Carvalho L.P.S."/>
            <person name="Shen B."/>
        </authorList>
    </citation>
    <scope>NUCLEOTIDE SEQUENCE [LARGE SCALE GENOMIC DNA]</scope>
    <source>
        <strain evidence="3 4">NPDC007066</strain>
    </source>
</reference>